<dbReference type="OrthoDB" id="5343383at2759"/>
<evidence type="ECO:0000313" key="2">
    <source>
        <dbReference type="Proteomes" id="UP000266234"/>
    </source>
</evidence>
<name>A0A395SAL0_9HYPO</name>
<accession>A0A395SAL0</accession>
<dbReference type="STRING" id="694270.A0A395SAL0"/>
<dbReference type="AlphaFoldDB" id="A0A395SAL0"/>
<protein>
    <submittedName>
        <fullName evidence="1">Uncharacterized protein</fullName>
    </submittedName>
</protein>
<comment type="caution">
    <text evidence="1">The sequence shown here is derived from an EMBL/GenBank/DDBJ whole genome shotgun (WGS) entry which is preliminary data.</text>
</comment>
<sequence>MEITINCAIVYCILSSPCDLGTYQGSTRNRRLHSVGSGEPRLTPQELGALFVDFYSFMATLNFNKSDLKIPPPTGWPEITLESCGHVKSDYAVEVIRHLPYFENKGTTQFHYRSKVLDLRAWTPEDFKSHHETHDGYEFWSSEDEQDPSDVVCIAEGYGTAGRVLWLLVKDGEIIEHLNKVDLMSAVTVEDFFSNLGKEYENLKLIPGEGRITIEAENVPKRKRRITEDEVNSQTEEWGTELDIQYVRQIYRDHGWPHSFNFEAASRAINTWLEPLDSGKEGSRGLGWEIAEW</sequence>
<organism evidence="1 2">
    <name type="scientific">Fusarium longipes</name>
    <dbReference type="NCBI Taxonomy" id="694270"/>
    <lineage>
        <taxon>Eukaryota</taxon>
        <taxon>Fungi</taxon>
        <taxon>Dikarya</taxon>
        <taxon>Ascomycota</taxon>
        <taxon>Pezizomycotina</taxon>
        <taxon>Sordariomycetes</taxon>
        <taxon>Hypocreomycetidae</taxon>
        <taxon>Hypocreales</taxon>
        <taxon>Nectriaceae</taxon>
        <taxon>Fusarium</taxon>
    </lineage>
</organism>
<keyword evidence="2" id="KW-1185">Reference proteome</keyword>
<dbReference type="EMBL" id="PXOG01000183">
    <property type="protein sequence ID" value="RGP69390.1"/>
    <property type="molecule type" value="Genomic_DNA"/>
</dbReference>
<gene>
    <name evidence="1" type="ORF">FLONG3_7786</name>
</gene>
<dbReference type="Proteomes" id="UP000266234">
    <property type="component" value="Unassembled WGS sequence"/>
</dbReference>
<reference evidence="1 2" key="1">
    <citation type="journal article" date="2018" name="PLoS Pathog.">
        <title>Evolution of structural diversity of trichothecenes, a family of toxins produced by plant pathogenic and entomopathogenic fungi.</title>
        <authorList>
            <person name="Proctor R.H."/>
            <person name="McCormick S.P."/>
            <person name="Kim H.S."/>
            <person name="Cardoza R.E."/>
            <person name="Stanley A.M."/>
            <person name="Lindo L."/>
            <person name="Kelly A."/>
            <person name="Brown D.W."/>
            <person name="Lee T."/>
            <person name="Vaughan M.M."/>
            <person name="Alexander N.J."/>
            <person name="Busman M."/>
            <person name="Gutierrez S."/>
        </authorList>
    </citation>
    <scope>NUCLEOTIDE SEQUENCE [LARGE SCALE GENOMIC DNA]</scope>
    <source>
        <strain evidence="1 2">NRRL 20695</strain>
    </source>
</reference>
<evidence type="ECO:0000313" key="1">
    <source>
        <dbReference type="EMBL" id="RGP69390.1"/>
    </source>
</evidence>
<proteinExistence type="predicted"/>